<dbReference type="EMBL" id="CP013926">
    <property type="protein sequence ID" value="AMJ73731.1"/>
    <property type="molecule type" value="Genomic_DNA"/>
</dbReference>
<gene>
    <name evidence="2" type="ORF">AVL57_06915</name>
</gene>
<dbReference type="Pfam" id="PF16289">
    <property type="entry name" value="PIN_12"/>
    <property type="match status" value="1"/>
</dbReference>
<feature type="domain" description="DUF4935" evidence="1">
    <location>
        <begin position="4"/>
        <end position="170"/>
    </location>
</feature>
<accession>A0ABM5YH26</accession>
<evidence type="ECO:0000313" key="3">
    <source>
        <dbReference type="Proteomes" id="UP000056750"/>
    </source>
</evidence>
<dbReference type="Proteomes" id="UP000056750">
    <property type="component" value="Chromosome"/>
</dbReference>
<reference evidence="2 3" key="1">
    <citation type="submission" date="2015-12" db="EMBL/GenBank/DDBJ databases">
        <title>Intraspecies pangenome expansion in the marine bacterium Alteromonas.</title>
        <authorList>
            <person name="Lopez-Perez M."/>
            <person name="Rodriguez-Valera F."/>
        </authorList>
    </citation>
    <scope>NUCLEOTIDE SEQUENCE [LARGE SCALE GENOMIC DNA]</scope>
    <source>
        <strain evidence="2 3">LMG 21861</strain>
    </source>
</reference>
<proteinExistence type="predicted"/>
<name>A0ABM5YH26_9ALTE</name>
<evidence type="ECO:0000313" key="2">
    <source>
        <dbReference type="EMBL" id="AMJ73731.1"/>
    </source>
</evidence>
<evidence type="ECO:0000259" key="1">
    <source>
        <dbReference type="Pfam" id="PF16289"/>
    </source>
</evidence>
<protein>
    <recommendedName>
        <fullName evidence="1">DUF4935 domain-containing protein</fullName>
    </recommendedName>
</protein>
<dbReference type="RefSeq" id="WP_057792005.1">
    <property type="nucleotide sequence ID" value="NZ_CP013926.1"/>
</dbReference>
<keyword evidence="3" id="KW-1185">Reference proteome</keyword>
<organism evidence="2 3">
    <name type="scientific">Alteromonas stellipolaris</name>
    <dbReference type="NCBI Taxonomy" id="233316"/>
    <lineage>
        <taxon>Bacteria</taxon>
        <taxon>Pseudomonadati</taxon>
        <taxon>Pseudomonadota</taxon>
        <taxon>Gammaproteobacteria</taxon>
        <taxon>Alteromonadales</taxon>
        <taxon>Alteromonadaceae</taxon>
        <taxon>Alteromonas/Salinimonas group</taxon>
        <taxon>Alteromonas</taxon>
    </lineage>
</organism>
<sequence length="373" mass="42305">MIHIVLDTNIYRNNPARDNLHFRALEKLSKAGLLCLHVPYVVLREFQTQQRDIYSKDLVKAVSGLAGLSRKLLDEDILERLASAKAELEGESEKILSSAESQITKWADSIGAKVHPLCLDQANQALEAYFQGKPPLKSVKNREDIPDSFIVQSILKLREDHNPIHVVAGDKKVNEAFTNEENINTYESLSDFIESDLIQNELKEVDLIDSIGPLIAAIQKFESESSEIQYFLSSNIGESIVWETFSDPSIPDDNHEATINSYGEAEDIELDFSEIGYYGNGQFGIPFKLRITVLADYYIFKPDYYCMDPEREHVASVSDHNDHYFEAEEEFELCVSGLVSITIDRDNINMDELFESMVDDGFKIDEVTDIELC</sequence>
<dbReference type="InterPro" id="IPR032557">
    <property type="entry name" value="DUF4935"/>
</dbReference>